<dbReference type="SUPFAM" id="SSF53756">
    <property type="entry name" value="UDP-Glycosyltransferase/glycogen phosphorylase"/>
    <property type="match status" value="1"/>
</dbReference>
<dbReference type="GO" id="GO:0016757">
    <property type="term" value="F:glycosyltransferase activity"/>
    <property type="evidence" value="ECO:0007669"/>
    <property type="project" value="UniProtKB-KW"/>
</dbReference>
<name>A0A9E2KCF9_9FIRM</name>
<evidence type="ECO:0000313" key="3">
    <source>
        <dbReference type="Proteomes" id="UP000824229"/>
    </source>
</evidence>
<dbReference type="EC" id="2.4.-.-" evidence="2"/>
<dbReference type="EMBL" id="JAHLFQ010000091">
    <property type="protein sequence ID" value="MBU3803967.1"/>
    <property type="molecule type" value="Genomic_DNA"/>
</dbReference>
<keyword evidence="2" id="KW-0808">Transferase</keyword>
<keyword evidence="2" id="KW-0328">Glycosyltransferase</keyword>
<protein>
    <submittedName>
        <fullName evidence="2">Glycosyltransferase</fullName>
        <ecNumber evidence="2">2.4.-.-</ecNumber>
    </submittedName>
</protein>
<gene>
    <name evidence="2" type="ORF">H9872_04330</name>
</gene>
<evidence type="ECO:0000259" key="1">
    <source>
        <dbReference type="Pfam" id="PF00534"/>
    </source>
</evidence>
<reference evidence="2" key="1">
    <citation type="journal article" date="2021" name="PeerJ">
        <title>Extensive microbial diversity within the chicken gut microbiome revealed by metagenomics and culture.</title>
        <authorList>
            <person name="Gilroy R."/>
            <person name="Ravi A."/>
            <person name="Getino M."/>
            <person name="Pursley I."/>
            <person name="Horton D.L."/>
            <person name="Alikhan N.F."/>
            <person name="Baker D."/>
            <person name="Gharbi K."/>
            <person name="Hall N."/>
            <person name="Watson M."/>
            <person name="Adriaenssens E.M."/>
            <person name="Foster-Nyarko E."/>
            <person name="Jarju S."/>
            <person name="Secka A."/>
            <person name="Antonio M."/>
            <person name="Oren A."/>
            <person name="Chaudhuri R.R."/>
            <person name="La Ragione R."/>
            <person name="Hildebrand F."/>
            <person name="Pallen M.J."/>
        </authorList>
    </citation>
    <scope>NUCLEOTIDE SEQUENCE</scope>
    <source>
        <strain evidence="2">B5-657</strain>
    </source>
</reference>
<dbReference type="AlphaFoldDB" id="A0A9E2KCF9"/>
<reference evidence="2" key="2">
    <citation type="submission" date="2021-04" db="EMBL/GenBank/DDBJ databases">
        <authorList>
            <person name="Gilroy R."/>
        </authorList>
    </citation>
    <scope>NUCLEOTIDE SEQUENCE</scope>
    <source>
        <strain evidence="2">B5-657</strain>
    </source>
</reference>
<organism evidence="2 3">
    <name type="scientific">Candidatus Cellulosilyticum pullistercoris</name>
    <dbReference type="NCBI Taxonomy" id="2838521"/>
    <lineage>
        <taxon>Bacteria</taxon>
        <taxon>Bacillati</taxon>
        <taxon>Bacillota</taxon>
        <taxon>Clostridia</taxon>
        <taxon>Lachnospirales</taxon>
        <taxon>Cellulosilyticaceae</taxon>
        <taxon>Cellulosilyticum</taxon>
    </lineage>
</organism>
<feature type="domain" description="Glycosyl transferase family 1" evidence="1">
    <location>
        <begin position="223"/>
        <end position="353"/>
    </location>
</feature>
<sequence length="430" mass="49500">MKVGILTMFNGLERTYSLVNVVAEHIRMLLDDGIAVKLLVCEDINESEKSGIYLDPRIEWVKVCNRYQGAQIHWRDYSSPQVPIHSTLLEEARVVGEDLIKKLKDVDVCMMHDIHYQGWHLLHNLAVRYASQHLPHLRFIAMTHSMPDTTQVGKHIEWPHSARYTPMPNTIYAYPTACGLEALSRQYQVSRDKCYVINNTLDLFENMREEVRYLYSQVDFISPDILMVYPARFTEAKQFEKIVILAAAIKRVSALSVKVIFCEFPASDTPQEQYKSKIRNIATQGGLTNEEVIFTSDYGFTNGLNRNAVLDLFTLSNLYICPSFAESFGLTVLEAASRGNFIVLNKSVPALRELGESIEAYFMNWDARGFDNIITINYTFSEEDYNEAHAKQIISEIRKNKILVAKTLCRQRYSPKWVFENQLKPLLLMK</sequence>
<proteinExistence type="predicted"/>
<comment type="caution">
    <text evidence="2">The sequence shown here is derived from an EMBL/GenBank/DDBJ whole genome shotgun (WGS) entry which is preliminary data.</text>
</comment>
<dbReference type="InterPro" id="IPR001296">
    <property type="entry name" value="Glyco_trans_1"/>
</dbReference>
<accession>A0A9E2KCF9</accession>
<dbReference type="Gene3D" id="3.40.50.2000">
    <property type="entry name" value="Glycogen Phosphorylase B"/>
    <property type="match status" value="2"/>
</dbReference>
<dbReference type="Pfam" id="PF00534">
    <property type="entry name" value="Glycos_transf_1"/>
    <property type="match status" value="1"/>
</dbReference>
<dbReference type="Proteomes" id="UP000824229">
    <property type="component" value="Unassembled WGS sequence"/>
</dbReference>
<evidence type="ECO:0000313" key="2">
    <source>
        <dbReference type="EMBL" id="MBU3803967.1"/>
    </source>
</evidence>